<proteinExistence type="predicted"/>
<evidence type="ECO:0000313" key="1">
    <source>
        <dbReference type="Ensembl" id="ENSCSAVP00000000382.1"/>
    </source>
</evidence>
<sequence>ATLSGVNGRISPLEGVVLVFSSVGVVSWCGELLSGIFSAPSIPSYGSNESKSSRGFTFISISLTAGKEESFPSFSMLVETFSLFT</sequence>
<dbReference type="HOGENOM" id="CLU_2518258_0_0_1"/>
<reference evidence="1" key="3">
    <citation type="submission" date="2025-09" db="UniProtKB">
        <authorList>
            <consortium name="Ensembl"/>
        </authorList>
    </citation>
    <scope>IDENTIFICATION</scope>
</reference>
<accession>H2Y4Y4</accession>
<keyword evidence="2" id="KW-1185">Reference proteome</keyword>
<evidence type="ECO:0000313" key="2">
    <source>
        <dbReference type="Proteomes" id="UP000007875"/>
    </source>
</evidence>
<organism evidence="1 2">
    <name type="scientific">Ciona savignyi</name>
    <name type="common">Pacific transparent sea squirt</name>
    <dbReference type="NCBI Taxonomy" id="51511"/>
    <lineage>
        <taxon>Eukaryota</taxon>
        <taxon>Metazoa</taxon>
        <taxon>Chordata</taxon>
        <taxon>Tunicata</taxon>
        <taxon>Ascidiacea</taxon>
        <taxon>Phlebobranchia</taxon>
        <taxon>Cionidae</taxon>
        <taxon>Ciona</taxon>
    </lineage>
</organism>
<dbReference type="Proteomes" id="UP000007875">
    <property type="component" value="Unassembled WGS sequence"/>
</dbReference>
<dbReference type="Ensembl" id="ENSCSAVT00000000387.1">
    <property type="protein sequence ID" value="ENSCSAVP00000000382.1"/>
    <property type="gene ID" value="ENSCSAVG00000000214.1"/>
</dbReference>
<reference evidence="2" key="1">
    <citation type="submission" date="2003-08" db="EMBL/GenBank/DDBJ databases">
        <authorList>
            <person name="Birren B."/>
            <person name="Nusbaum C."/>
            <person name="Abebe A."/>
            <person name="Abouelleil A."/>
            <person name="Adekoya E."/>
            <person name="Ait-zahra M."/>
            <person name="Allen N."/>
            <person name="Allen T."/>
            <person name="An P."/>
            <person name="Anderson M."/>
            <person name="Anderson S."/>
            <person name="Arachchi H."/>
            <person name="Armbruster J."/>
            <person name="Bachantsang P."/>
            <person name="Baldwin J."/>
            <person name="Barry A."/>
            <person name="Bayul T."/>
            <person name="Blitshsteyn B."/>
            <person name="Bloom T."/>
            <person name="Blye J."/>
            <person name="Boguslavskiy L."/>
            <person name="Borowsky M."/>
            <person name="Boukhgalter B."/>
            <person name="Brunache A."/>
            <person name="Butler J."/>
            <person name="Calixte N."/>
            <person name="Calvo S."/>
            <person name="Camarata J."/>
            <person name="Campo K."/>
            <person name="Chang J."/>
            <person name="Cheshatsang Y."/>
            <person name="Citroen M."/>
            <person name="Collymore A."/>
            <person name="Considine T."/>
            <person name="Cook A."/>
            <person name="Cooke P."/>
            <person name="Corum B."/>
            <person name="Cuomo C."/>
            <person name="David R."/>
            <person name="Dawoe T."/>
            <person name="Degray S."/>
            <person name="Dodge S."/>
            <person name="Dooley K."/>
            <person name="Dorje P."/>
            <person name="Dorjee K."/>
            <person name="Dorris L."/>
            <person name="Duffey N."/>
            <person name="Dupes A."/>
            <person name="Elkins T."/>
            <person name="Engels R."/>
            <person name="Erickson J."/>
            <person name="Farina A."/>
            <person name="Faro S."/>
            <person name="Ferreira P."/>
            <person name="Fischer H."/>
            <person name="Fitzgerald M."/>
            <person name="Foley K."/>
            <person name="Gage D."/>
            <person name="Galagan J."/>
            <person name="Gearin G."/>
            <person name="Gnerre S."/>
            <person name="Gnirke A."/>
            <person name="Goyette A."/>
            <person name="Graham J."/>
            <person name="Grandbois E."/>
            <person name="Gyaltsen K."/>
            <person name="Hafez N."/>
            <person name="Hagopian D."/>
            <person name="Hagos B."/>
            <person name="Hall J."/>
            <person name="Hatcher B."/>
            <person name="Heller A."/>
            <person name="Higgins H."/>
            <person name="Honan T."/>
            <person name="Horn A."/>
            <person name="Houde N."/>
            <person name="Hughes L."/>
            <person name="Hulme W."/>
            <person name="Husby E."/>
            <person name="Iliev I."/>
            <person name="Jaffe D."/>
            <person name="Jones C."/>
            <person name="Kamal M."/>
            <person name="Kamat A."/>
            <person name="Kamvysselis M."/>
            <person name="Karlsson E."/>
            <person name="Kells C."/>
            <person name="Kieu A."/>
            <person name="Kisner P."/>
            <person name="Kodira C."/>
            <person name="Kulbokas E."/>
            <person name="Labutti K."/>
            <person name="Lama D."/>
            <person name="Landers T."/>
            <person name="Leger J."/>
            <person name="Levine S."/>
            <person name="Lewis D."/>
            <person name="Lewis T."/>
            <person name="Lindblad-toh K."/>
            <person name="Liu X."/>
            <person name="Lokyitsang T."/>
            <person name="Lokyitsang Y."/>
            <person name="Lucien O."/>
            <person name="Lui A."/>
            <person name="Ma L.J."/>
            <person name="Mabbitt R."/>
            <person name="Macdonald J."/>
            <person name="Maclean C."/>
            <person name="Major J."/>
            <person name="Manning J."/>
            <person name="Marabella R."/>
            <person name="Maru K."/>
            <person name="Matthews C."/>
            <person name="Mauceli E."/>
            <person name="Mccarthy M."/>
            <person name="Mcdonough S."/>
            <person name="Mcghee T."/>
            <person name="Meldrim J."/>
            <person name="Meneus L."/>
            <person name="Mesirov J."/>
            <person name="Mihalev A."/>
            <person name="Mihova T."/>
            <person name="Mikkelsen T."/>
            <person name="Mlenga V."/>
            <person name="Moru K."/>
            <person name="Mozes J."/>
            <person name="Mulrain L."/>
            <person name="Munson G."/>
            <person name="Naylor J."/>
            <person name="Newes C."/>
            <person name="Nguyen C."/>
            <person name="Nguyen N."/>
            <person name="Nguyen T."/>
            <person name="Nicol R."/>
            <person name="Nielsen C."/>
            <person name="Nizzari M."/>
            <person name="Norbu C."/>
            <person name="Norbu N."/>
            <person name="O'donnell P."/>
            <person name="Okoawo O."/>
            <person name="O'leary S."/>
            <person name="Omotosho B."/>
            <person name="O'neill K."/>
            <person name="Osman S."/>
            <person name="Parker S."/>
            <person name="Perrin D."/>
            <person name="Phunkhang P."/>
            <person name="Piqani B."/>
            <person name="Purcell S."/>
            <person name="Rachupka T."/>
            <person name="Ramasamy U."/>
            <person name="Rameau R."/>
            <person name="Ray V."/>
            <person name="Raymond C."/>
            <person name="Retta R."/>
            <person name="Richardson S."/>
            <person name="Rise C."/>
            <person name="Rodriguez J."/>
            <person name="Rogers J."/>
            <person name="Rogov P."/>
            <person name="Rutman M."/>
            <person name="Schupbach R."/>
            <person name="Seaman C."/>
            <person name="Settipalli S."/>
            <person name="Sharpe T."/>
            <person name="Sheridan J."/>
            <person name="Sherpa N."/>
            <person name="Shi J."/>
            <person name="Smirnov S."/>
            <person name="Smith C."/>
            <person name="Sougnez C."/>
            <person name="Spencer B."/>
            <person name="Stalker J."/>
            <person name="Stange-thomann N."/>
            <person name="Stavropoulos S."/>
            <person name="Stetson K."/>
            <person name="Stone C."/>
            <person name="Stone S."/>
            <person name="Stubbs M."/>
            <person name="Talamas J."/>
            <person name="Tchuinga P."/>
            <person name="Tenzing P."/>
            <person name="Tesfaye S."/>
            <person name="Theodore J."/>
            <person name="Thoulutsang Y."/>
            <person name="Topham K."/>
            <person name="Towey S."/>
            <person name="Tsamla T."/>
            <person name="Tsomo N."/>
            <person name="Vallee D."/>
            <person name="Vassiliev H."/>
            <person name="Venkataraman V."/>
            <person name="Vinson J."/>
            <person name="Vo A."/>
            <person name="Wade C."/>
            <person name="Wang S."/>
            <person name="Wangchuk T."/>
            <person name="Wangdi T."/>
            <person name="Whittaker C."/>
            <person name="Wilkinson J."/>
            <person name="Wu Y."/>
            <person name="Wyman D."/>
            <person name="Yadav S."/>
            <person name="Yang S."/>
            <person name="Yang X."/>
            <person name="Yeager S."/>
            <person name="Yee E."/>
            <person name="Young G."/>
            <person name="Zainoun J."/>
            <person name="Zembeck L."/>
            <person name="Zimmer A."/>
            <person name="Zody M."/>
            <person name="Lander E."/>
        </authorList>
    </citation>
    <scope>NUCLEOTIDE SEQUENCE [LARGE SCALE GENOMIC DNA]</scope>
</reference>
<dbReference type="AlphaFoldDB" id="H2Y4Y4"/>
<dbReference type="InParanoid" id="H2Y4Y4"/>
<reference evidence="1" key="2">
    <citation type="submission" date="2025-08" db="UniProtKB">
        <authorList>
            <consortium name="Ensembl"/>
        </authorList>
    </citation>
    <scope>IDENTIFICATION</scope>
</reference>
<protein>
    <submittedName>
        <fullName evidence="1">Uncharacterized protein</fullName>
    </submittedName>
</protein>
<name>H2Y4Y4_CIOSA</name>